<protein>
    <recommendedName>
        <fullName evidence="3">Tyrosine protein phosphatase</fullName>
    </recommendedName>
</protein>
<reference evidence="1 2" key="1">
    <citation type="submission" date="2022-09" db="EMBL/GenBank/DDBJ databases">
        <title>New species of Phenylobacterium.</title>
        <authorList>
            <person name="Mieszkin S."/>
        </authorList>
    </citation>
    <scope>NUCLEOTIDE SEQUENCE [LARGE SCALE GENOMIC DNA]</scope>
    <source>
        <strain evidence="1 2">HK31-G</strain>
    </source>
</reference>
<proteinExistence type="predicted"/>
<dbReference type="RefSeq" id="WP_377370519.1">
    <property type="nucleotide sequence ID" value="NZ_JAOTJD010000025.1"/>
</dbReference>
<organism evidence="1 2">
    <name type="scientific">Phenylobacterium ferrooxidans</name>
    <dbReference type="NCBI Taxonomy" id="2982689"/>
    <lineage>
        <taxon>Bacteria</taxon>
        <taxon>Pseudomonadati</taxon>
        <taxon>Pseudomonadota</taxon>
        <taxon>Alphaproteobacteria</taxon>
        <taxon>Caulobacterales</taxon>
        <taxon>Caulobacteraceae</taxon>
        <taxon>Phenylobacterium</taxon>
    </lineage>
</organism>
<dbReference type="PROSITE" id="PS00383">
    <property type="entry name" value="TYR_PHOSPHATASE_1"/>
    <property type="match status" value="1"/>
</dbReference>
<evidence type="ECO:0000313" key="1">
    <source>
        <dbReference type="EMBL" id="MFD3264999.1"/>
    </source>
</evidence>
<dbReference type="InterPro" id="IPR029021">
    <property type="entry name" value="Prot-tyrosine_phosphatase-like"/>
</dbReference>
<dbReference type="EMBL" id="JAOTJD010000025">
    <property type="protein sequence ID" value="MFD3264999.1"/>
    <property type="molecule type" value="Genomic_DNA"/>
</dbReference>
<name>A0ABW6CPJ1_9CAUL</name>
<comment type="caution">
    <text evidence="1">The sequence shown here is derived from an EMBL/GenBank/DDBJ whole genome shotgun (WGS) entry which is preliminary data.</text>
</comment>
<sequence length="169" mass="18393">MPFIICGLAEVPAVIKARRPSHMVTLLDPASMIATPAGIEAANHLRLGVNDIAEPMEGMIPPDEQLVHDLLAFGSRWKGDAPMLIHCWAGISRSTASAFVLACERNPEADERAIALVMRRAAGHASPNRRIIALADDIMGRRGRMADAVAAMGDYDYQRAQPFDFPARH</sequence>
<keyword evidence="2" id="KW-1185">Reference proteome</keyword>
<dbReference type="InterPro" id="IPR016130">
    <property type="entry name" value="Tyr_Pase_AS"/>
</dbReference>
<gene>
    <name evidence="1" type="ORF">OCL97_13640</name>
</gene>
<dbReference type="SUPFAM" id="SSF52799">
    <property type="entry name" value="(Phosphotyrosine protein) phosphatases II"/>
    <property type="match status" value="1"/>
</dbReference>
<dbReference type="Gene3D" id="3.90.190.10">
    <property type="entry name" value="Protein tyrosine phosphatase superfamily"/>
    <property type="match status" value="1"/>
</dbReference>
<evidence type="ECO:0000313" key="2">
    <source>
        <dbReference type="Proteomes" id="UP001598130"/>
    </source>
</evidence>
<dbReference type="Proteomes" id="UP001598130">
    <property type="component" value="Unassembled WGS sequence"/>
</dbReference>
<evidence type="ECO:0008006" key="3">
    <source>
        <dbReference type="Google" id="ProtNLM"/>
    </source>
</evidence>
<accession>A0ABW6CPJ1</accession>